<organism evidence="1 2">
    <name type="scientific">Botrytis galanthina</name>
    <dbReference type="NCBI Taxonomy" id="278940"/>
    <lineage>
        <taxon>Eukaryota</taxon>
        <taxon>Fungi</taxon>
        <taxon>Dikarya</taxon>
        <taxon>Ascomycota</taxon>
        <taxon>Pezizomycotina</taxon>
        <taxon>Leotiomycetes</taxon>
        <taxon>Helotiales</taxon>
        <taxon>Sclerotiniaceae</taxon>
        <taxon>Botrytis</taxon>
    </lineage>
</organism>
<gene>
    <name evidence="1" type="ORF">BGAL_0240g00070</name>
</gene>
<evidence type="ECO:0000313" key="1">
    <source>
        <dbReference type="EMBL" id="THV48568.1"/>
    </source>
</evidence>
<name>A0A4S8QTT8_9HELO</name>
<sequence length="265" mass="29969">MSSSDNAIAIADSNSQEVTGRISDIVKRVKEDNDPQTAFFINLIYKDPSKQTEFENAQNEIAITISSWAPKIEQTIQSSKLYQGSAKDRCTLQGGWDRASYRAKLIDYLVKNTPWLTMSSLDQKDPAVEELTGDYYHDKLIYQDSARNFLSSGFPESQGGGLRIIEKYIMETMALSHEKLVKLVRFAVASPFLNKNGPLIRSGIRVTTLSFERKKNDKGKLVLEVAMTKYEATVNKKAFDNEPFEQKYIEVGKELARDYIVDVVV</sequence>
<keyword evidence="2" id="KW-1185">Reference proteome</keyword>
<dbReference type="Proteomes" id="UP000308671">
    <property type="component" value="Unassembled WGS sequence"/>
</dbReference>
<protein>
    <submittedName>
        <fullName evidence="1">Uncharacterized protein</fullName>
    </submittedName>
</protein>
<comment type="caution">
    <text evidence="1">The sequence shown here is derived from an EMBL/GenBank/DDBJ whole genome shotgun (WGS) entry which is preliminary data.</text>
</comment>
<proteinExistence type="predicted"/>
<dbReference type="EMBL" id="PQXL01000240">
    <property type="protein sequence ID" value="THV48568.1"/>
    <property type="molecule type" value="Genomic_DNA"/>
</dbReference>
<dbReference type="OrthoDB" id="4719947at2759"/>
<reference evidence="1 2" key="1">
    <citation type="submission" date="2017-12" db="EMBL/GenBank/DDBJ databases">
        <title>Comparative genomics of Botrytis spp.</title>
        <authorList>
            <person name="Valero-Jimenez C.A."/>
            <person name="Tapia P."/>
            <person name="Veloso J."/>
            <person name="Silva-Moreno E."/>
            <person name="Staats M."/>
            <person name="Valdes J.H."/>
            <person name="Van Kan J.A.L."/>
        </authorList>
    </citation>
    <scope>NUCLEOTIDE SEQUENCE [LARGE SCALE GENOMIC DNA]</scope>
    <source>
        <strain evidence="1 2">MUCL435</strain>
    </source>
</reference>
<accession>A0A4S8QTT8</accession>
<evidence type="ECO:0000313" key="2">
    <source>
        <dbReference type="Proteomes" id="UP000308671"/>
    </source>
</evidence>
<dbReference type="AlphaFoldDB" id="A0A4S8QTT8"/>